<reference evidence="2" key="1">
    <citation type="submission" date="2016-05" db="EMBL/GenBank/DDBJ databases">
        <title>Paenibacillus oryzae. sp. nov., isolated from the rice root.</title>
        <authorList>
            <person name="Zhang J."/>
            <person name="Zhang X."/>
        </authorList>
    </citation>
    <scope>NUCLEOTIDE SEQUENCE [LARGE SCALE GENOMIC DNA]</scope>
    <source>
        <strain evidence="2">KCTC13222</strain>
    </source>
</reference>
<comment type="caution">
    <text evidence="1">The sequence shown here is derived from an EMBL/GenBank/DDBJ whole genome shotgun (WGS) entry which is preliminary data.</text>
</comment>
<sequence length="135" mass="14991">MTLFTLNACPKPQHKRNAPTAKQRGSIRPSVRLQLAARSNGRCEHCGRGGIALQAAHTVRRWQIEGRTTVNELAHLCVECHSWADTTGEGREWLEEFRSKLQALAASKRPNQLSDSGGPMVGLRNVKKQNEYACS</sequence>
<dbReference type="EMBL" id="LYPC01000027">
    <property type="protein sequence ID" value="OCT12606.1"/>
    <property type="molecule type" value="Genomic_DNA"/>
</dbReference>
<dbReference type="Gene3D" id="1.10.30.50">
    <property type="match status" value="1"/>
</dbReference>
<organism evidence="1 2">
    <name type="scientific">Paenibacillus pectinilyticus</name>
    <dbReference type="NCBI Taxonomy" id="512399"/>
    <lineage>
        <taxon>Bacteria</taxon>
        <taxon>Bacillati</taxon>
        <taxon>Bacillota</taxon>
        <taxon>Bacilli</taxon>
        <taxon>Bacillales</taxon>
        <taxon>Paenibacillaceae</taxon>
        <taxon>Paenibacillus</taxon>
    </lineage>
</organism>
<proteinExistence type="predicted"/>
<evidence type="ECO:0008006" key="3">
    <source>
        <dbReference type="Google" id="ProtNLM"/>
    </source>
</evidence>
<evidence type="ECO:0000313" key="1">
    <source>
        <dbReference type="EMBL" id="OCT12606.1"/>
    </source>
</evidence>
<dbReference type="AlphaFoldDB" id="A0A1C0ZWY2"/>
<evidence type="ECO:0000313" key="2">
    <source>
        <dbReference type="Proteomes" id="UP000093309"/>
    </source>
</evidence>
<name>A0A1C0ZWY2_9BACL</name>
<protein>
    <recommendedName>
        <fullName evidence="3">HNH domain-containing protein</fullName>
    </recommendedName>
</protein>
<gene>
    <name evidence="1" type="ORF">A8709_32870</name>
</gene>
<dbReference type="Proteomes" id="UP000093309">
    <property type="component" value="Unassembled WGS sequence"/>
</dbReference>
<dbReference type="RefSeq" id="WP_065857061.1">
    <property type="nucleotide sequence ID" value="NZ_LYPC01000027.1"/>
</dbReference>
<accession>A0A1C0ZWY2</accession>
<dbReference type="STRING" id="512399.A8709_32870"/>
<keyword evidence="2" id="KW-1185">Reference proteome</keyword>